<keyword evidence="7" id="KW-0539">Nucleus</keyword>
<keyword evidence="9" id="KW-1185">Reference proteome</keyword>
<keyword evidence="3" id="KW-0509">mRNA transport</keyword>
<evidence type="ECO:0000256" key="3">
    <source>
        <dbReference type="ARBA" id="ARBA00022816"/>
    </source>
</evidence>
<dbReference type="InterPro" id="IPR037700">
    <property type="entry name" value="NUP88/NUP82"/>
</dbReference>
<dbReference type="Proteomes" id="UP000069272">
    <property type="component" value="Chromosome 2R"/>
</dbReference>
<comment type="subcellular location">
    <subcellularLocation>
        <location evidence="1">Nucleus</location>
        <location evidence="1">Nuclear pore complex</location>
    </subcellularLocation>
</comment>
<evidence type="ECO:0000256" key="6">
    <source>
        <dbReference type="ARBA" id="ARBA00023132"/>
    </source>
</evidence>
<dbReference type="PANTHER" id="PTHR13257:SF0">
    <property type="entry name" value="NUCLEAR PORE COMPLEX PROTEIN NUP88"/>
    <property type="match status" value="1"/>
</dbReference>
<keyword evidence="5" id="KW-0811">Translocation</keyword>
<evidence type="ECO:0000256" key="5">
    <source>
        <dbReference type="ARBA" id="ARBA00023010"/>
    </source>
</evidence>
<name>A0A182FS76_ANOAL</name>
<evidence type="ECO:0000256" key="1">
    <source>
        <dbReference type="ARBA" id="ARBA00004567"/>
    </source>
</evidence>
<dbReference type="GO" id="GO:0006406">
    <property type="term" value="P:mRNA export from nucleus"/>
    <property type="evidence" value="ECO:0007669"/>
    <property type="project" value="TreeGrafter"/>
</dbReference>
<reference evidence="8 9" key="1">
    <citation type="journal article" date="2017" name="G3 (Bethesda)">
        <title>The Physical Genome Mapping of Anopheles albimanus Corrected Scaffold Misassemblies and Identified Interarm Rearrangements in Genus Anopheles.</title>
        <authorList>
            <person name="Artemov G.N."/>
            <person name="Peery A.N."/>
            <person name="Jiang X."/>
            <person name="Tu Z."/>
            <person name="Stegniy V.N."/>
            <person name="Sharakhova M.V."/>
            <person name="Sharakhov I.V."/>
        </authorList>
    </citation>
    <scope>NUCLEOTIDE SEQUENCE [LARGE SCALE GENOMIC DNA]</scope>
    <source>
        <strain evidence="8 9">ALBI9_A</strain>
    </source>
</reference>
<accession>A0A182FS76</accession>
<evidence type="ECO:0000256" key="7">
    <source>
        <dbReference type="ARBA" id="ARBA00023242"/>
    </source>
</evidence>
<keyword evidence="4" id="KW-0653">Protein transport</keyword>
<dbReference type="GO" id="GO:0000055">
    <property type="term" value="P:ribosomal large subunit export from nucleus"/>
    <property type="evidence" value="ECO:0007669"/>
    <property type="project" value="InterPro"/>
</dbReference>
<evidence type="ECO:0000313" key="9">
    <source>
        <dbReference type="Proteomes" id="UP000069272"/>
    </source>
</evidence>
<dbReference type="GO" id="GO:0000056">
    <property type="term" value="P:ribosomal small subunit export from nucleus"/>
    <property type="evidence" value="ECO:0007669"/>
    <property type="project" value="InterPro"/>
</dbReference>
<dbReference type="AlphaFoldDB" id="A0A182FS76"/>
<dbReference type="EnsemblMetazoa" id="AALB009402-RA">
    <property type="protein sequence ID" value="AALB009402-PA"/>
    <property type="gene ID" value="AALB009402"/>
</dbReference>
<keyword evidence="6" id="KW-0906">Nuclear pore complex</keyword>
<sequence length="162" mass="17561">MMGWSSQKEARSVEFLCTTSSSTGTGTGTGIQVNFVASFCTRDKQKTLLQLLLLLLLLLLLMICFADDYTLIPSSPQNFTVDKILPSTDGTFLALAGPKGVSIIELPRRWGPNGQYQNGKECIICRTPARHAFDGFRFLGLQAEQAAQRSAAVALSGCGPRE</sequence>
<protein>
    <submittedName>
        <fullName evidence="8">Uncharacterized protein</fullName>
    </submittedName>
</protein>
<dbReference type="VEuPathDB" id="VectorBase:AALB20_035281"/>
<dbReference type="PANTHER" id="PTHR13257">
    <property type="entry name" value="NUCLEOPORIN NUP84-RELATED"/>
    <property type="match status" value="1"/>
</dbReference>
<dbReference type="VEuPathDB" id="VectorBase:AALB017638"/>
<dbReference type="GO" id="GO:0005643">
    <property type="term" value="C:nuclear pore"/>
    <property type="evidence" value="ECO:0007669"/>
    <property type="project" value="UniProtKB-SubCell"/>
</dbReference>
<evidence type="ECO:0000256" key="4">
    <source>
        <dbReference type="ARBA" id="ARBA00022927"/>
    </source>
</evidence>
<evidence type="ECO:0000313" key="8">
    <source>
        <dbReference type="EnsemblMetazoa" id="AALB009402-PA"/>
    </source>
</evidence>
<evidence type="ECO:0000256" key="2">
    <source>
        <dbReference type="ARBA" id="ARBA00022448"/>
    </source>
</evidence>
<dbReference type="GO" id="GO:0017056">
    <property type="term" value="F:structural constituent of nuclear pore"/>
    <property type="evidence" value="ECO:0007669"/>
    <property type="project" value="InterPro"/>
</dbReference>
<dbReference type="Pfam" id="PF10168">
    <property type="entry name" value="Nup88"/>
    <property type="match status" value="1"/>
</dbReference>
<proteinExistence type="predicted"/>
<organism evidence="8 9">
    <name type="scientific">Anopheles albimanus</name>
    <name type="common">New world malaria mosquito</name>
    <dbReference type="NCBI Taxonomy" id="7167"/>
    <lineage>
        <taxon>Eukaryota</taxon>
        <taxon>Metazoa</taxon>
        <taxon>Ecdysozoa</taxon>
        <taxon>Arthropoda</taxon>
        <taxon>Hexapoda</taxon>
        <taxon>Insecta</taxon>
        <taxon>Pterygota</taxon>
        <taxon>Neoptera</taxon>
        <taxon>Endopterygota</taxon>
        <taxon>Diptera</taxon>
        <taxon>Nematocera</taxon>
        <taxon>Culicoidea</taxon>
        <taxon>Culicidae</taxon>
        <taxon>Anophelinae</taxon>
        <taxon>Anopheles</taxon>
    </lineage>
</organism>
<dbReference type="GO" id="GO:0006606">
    <property type="term" value="P:protein import into nucleus"/>
    <property type="evidence" value="ECO:0007669"/>
    <property type="project" value="TreeGrafter"/>
</dbReference>
<keyword evidence="2" id="KW-0813">Transport</keyword>
<dbReference type="InterPro" id="IPR019321">
    <property type="entry name" value="Nucleoporin_Nup88"/>
</dbReference>
<dbReference type="STRING" id="7167.A0A182FS76"/>
<reference evidence="8" key="2">
    <citation type="submission" date="2022-08" db="UniProtKB">
        <authorList>
            <consortium name="EnsemblMetazoa"/>
        </authorList>
    </citation>
    <scope>IDENTIFICATION</scope>
    <source>
        <strain evidence="8">STECLA/ALBI9_A</strain>
    </source>
</reference>